<dbReference type="Pfam" id="PF14516">
    <property type="entry name" value="AAA_35"/>
    <property type="match status" value="1"/>
</dbReference>
<dbReference type="KEGG" id="ifn:GM661_18215"/>
<keyword evidence="2" id="KW-1185">Reference proteome</keyword>
<gene>
    <name evidence="1" type="ORF">GM661_18215</name>
</gene>
<protein>
    <submittedName>
        <fullName evidence="1">AAA family ATPase</fullName>
    </submittedName>
</protein>
<dbReference type="AlphaFoldDB" id="A0A8A7KER4"/>
<dbReference type="Gene3D" id="3.40.50.300">
    <property type="entry name" value="P-loop containing nucleotide triphosphate hydrolases"/>
    <property type="match status" value="1"/>
</dbReference>
<dbReference type="SUPFAM" id="SSF52540">
    <property type="entry name" value="P-loop containing nucleoside triphosphate hydrolases"/>
    <property type="match status" value="1"/>
</dbReference>
<name>A0A8A7KER4_9FIRM</name>
<evidence type="ECO:0000313" key="1">
    <source>
        <dbReference type="EMBL" id="QTL99750.1"/>
    </source>
</evidence>
<proteinExistence type="predicted"/>
<accession>A0A8A7KER4</accession>
<evidence type="ECO:0000313" key="2">
    <source>
        <dbReference type="Proteomes" id="UP000665020"/>
    </source>
</evidence>
<dbReference type="RefSeq" id="WP_230868078.1">
    <property type="nucleotide sequence ID" value="NZ_CP046640.1"/>
</dbReference>
<dbReference type="EMBL" id="CP046640">
    <property type="protein sequence ID" value="QTL99750.1"/>
    <property type="molecule type" value="Genomic_DNA"/>
</dbReference>
<reference evidence="1" key="1">
    <citation type="submission" date="2019-12" db="EMBL/GenBank/DDBJ databases">
        <authorList>
            <person name="zhang j."/>
            <person name="sun C.M."/>
        </authorList>
    </citation>
    <scope>NUCLEOTIDE SEQUENCE</scope>
    <source>
        <strain evidence="1">NS-1</strain>
    </source>
</reference>
<organism evidence="1 2">
    <name type="scientific">Iocasia fonsfrigidae</name>
    <dbReference type="NCBI Taxonomy" id="2682810"/>
    <lineage>
        <taxon>Bacteria</taxon>
        <taxon>Bacillati</taxon>
        <taxon>Bacillota</taxon>
        <taxon>Clostridia</taxon>
        <taxon>Halanaerobiales</taxon>
        <taxon>Halanaerobiaceae</taxon>
        <taxon>Iocasia</taxon>
    </lineage>
</organism>
<dbReference type="Proteomes" id="UP000665020">
    <property type="component" value="Chromosome"/>
</dbReference>
<sequence>MKKFNVTGVCIPEEHYMVDISKKIEKIEKMVDEGAYFTINRPRQYGKTTTMFLLTKALTKRYIVIKTSFEGVGDSMFATEGAFCQNIFLVLARSVRFTDKGLYNIFKEYIDRTRNFNELSNNLTDIVESMDKECVLIIDEVDKSSGNRVFMQFLAVLRNKYLAMKADEDISFKSVILGGVHDIKNIKLEEKRVQLH</sequence>
<dbReference type="InterPro" id="IPR027417">
    <property type="entry name" value="P-loop_NTPase"/>
</dbReference>